<evidence type="ECO:0000259" key="17">
    <source>
        <dbReference type="PROSITE" id="PS50172"/>
    </source>
</evidence>
<dbReference type="InterPro" id="IPR010996">
    <property type="entry name" value="HHH_MUS81"/>
</dbReference>
<evidence type="ECO:0000313" key="18">
    <source>
        <dbReference type="EMBL" id="CAE6430766.1"/>
    </source>
</evidence>
<comment type="cofactor">
    <cofactor evidence="1">
        <name>Mn(2+)</name>
        <dbReference type="ChEBI" id="CHEBI:29035"/>
    </cofactor>
</comment>
<organism evidence="18 19">
    <name type="scientific">Rhizoctonia solani</name>
    <dbReference type="NCBI Taxonomy" id="456999"/>
    <lineage>
        <taxon>Eukaryota</taxon>
        <taxon>Fungi</taxon>
        <taxon>Dikarya</taxon>
        <taxon>Basidiomycota</taxon>
        <taxon>Agaricomycotina</taxon>
        <taxon>Agaricomycetes</taxon>
        <taxon>Cantharellales</taxon>
        <taxon>Ceratobasidiaceae</taxon>
        <taxon>Rhizoctonia</taxon>
    </lineage>
</organism>
<evidence type="ECO:0000256" key="16">
    <source>
        <dbReference type="SAM" id="MobiDB-lite"/>
    </source>
</evidence>
<evidence type="ECO:0000256" key="15">
    <source>
        <dbReference type="PIRSR" id="PIRSR622312-50"/>
    </source>
</evidence>
<keyword evidence="7" id="KW-0548">Nucleotidyltransferase</keyword>
<dbReference type="Pfam" id="PF14792">
    <property type="entry name" value="DNA_pol_B_palm"/>
    <property type="match status" value="1"/>
</dbReference>
<dbReference type="Pfam" id="PF14791">
    <property type="entry name" value="DNA_pol_B_thumb"/>
    <property type="match status" value="1"/>
</dbReference>
<evidence type="ECO:0000256" key="3">
    <source>
        <dbReference type="ARBA" id="ARBA00012417"/>
    </source>
</evidence>
<feature type="compositionally biased region" description="Low complexity" evidence="16">
    <location>
        <begin position="133"/>
        <end position="149"/>
    </location>
</feature>
<dbReference type="EC" id="2.7.7.7" evidence="3"/>
<dbReference type="Gene3D" id="1.10.150.20">
    <property type="entry name" value="5' to 3' exonuclease, C-terminal subdomain"/>
    <property type="match status" value="1"/>
</dbReference>
<dbReference type="InterPro" id="IPR022312">
    <property type="entry name" value="DNA_pol_X"/>
</dbReference>
<dbReference type="EMBL" id="CAJMWT010002048">
    <property type="protein sequence ID" value="CAE6430766.1"/>
    <property type="molecule type" value="Genomic_DNA"/>
</dbReference>
<evidence type="ECO:0000256" key="9">
    <source>
        <dbReference type="ARBA" id="ARBA00022763"/>
    </source>
</evidence>
<dbReference type="InterPro" id="IPR043519">
    <property type="entry name" value="NT_sf"/>
</dbReference>
<dbReference type="InterPro" id="IPR001357">
    <property type="entry name" value="BRCT_dom"/>
</dbReference>
<feature type="active site" description="Nucleophile; Schiff-base intermediate with DNA; for 5'-dRP lyase activity" evidence="15">
    <location>
        <position position="644"/>
    </location>
</feature>
<sequence>MTLSSLFDSLDRLDETDNEEEDFSGVYLSLEPANNNIPHCSFNSRKRSRMRSSVDENAESKRAKIFVLEHASSTLQPRHGGTGAPLDETTGQIPVNNTTVTELYPSAVHFSSPTCVNTVAKVGPERDNSIQTAKSSLASSCSNSSLASAPIESENNQSKTALHEQTELMPSMKMGLSRVESGQARASVAESAPIATRSKPDASQPIIPKPVSGPAYNSSTIVAHSRAKDQSSCTISSNSFRDPGSVAPRHDNHVAQGASASFGAQITLVSRKSRHPAQSGRTREPKDAKNQCTTILEFASYLQTQSRDTEANNKKQKPIFRGLIIYYAAKDPGRKISHSTKRRMEILSGLSARVVGSFDSSVTHIVSDLPEKPLLEVLGVNSVDFILPSVWVVDWTWVTRSMNSSRCLEETPYERFHKRLVLDNRQSHAIDNRRSMSLGADDVTETGSQVSSREEFEPEGGEQSASVSGGLSIRGSAIQAEAPSDPLGSLVALVREMTHGEFNSERSSSPEIPEPKVLSRQKDPTNTTHSRQYPRPHGNGFACMTGNTVPAAPCVNQALVDELSRLRDIYEAKKHEDPSNQFRVLNYTKGAFASGMKKALSVPLTVCAWVLPAAIRSIAKHSTKITSVDQVSHLPGVGAGITEKISEFIATGCVAKIAAQTTEDLAVARLFQGIYGVGPQTAHSWYVRGLRTLADVRNRVGGIVLSPAQELGLQYYTDLQRRMPRSEAAEIFERIKVVALQLDPMLDIEIMGSFRRGKPTCGDIDILISRPNSDGRSHRGIQKLLSHDLAVPDDENELEAKYMGLCQLHSDTLMRRIDILTIPCEQWGSALLYFTGDDLFNRSMRLLARKNGMSLNQRGLFQGVIRDPKTQRKTNNGKSAGVLIASRTEREIFDRLRVPWREPHERSVGA</sequence>
<evidence type="ECO:0000256" key="1">
    <source>
        <dbReference type="ARBA" id="ARBA00001936"/>
    </source>
</evidence>
<keyword evidence="6" id="KW-0808">Transferase</keyword>
<keyword evidence="8" id="KW-0235">DNA replication</keyword>
<dbReference type="GO" id="GO:0003887">
    <property type="term" value="F:DNA-directed DNA polymerase activity"/>
    <property type="evidence" value="ECO:0007669"/>
    <property type="project" value="UniProtKB-KW"/>
</dbReference>
<dbReference type="InterPro" id="IPR002054">
    <property type="entry name" value="DNA-dir_DNA_pol_X"/>
</dbReference>
<comment type="catalytic activity">
    <reaction evidence="14">
        <text>DNA(n) + a 2'-deoxyribonucleoside 5'-triphosphate = DNA(n+1) + diphosphate</text>
        <dbReference type="Rhea" id="RHEA:22508"/>
        <dbReference type="Rhea" id="RHEA-COMP:17339"/>
        <dbReference type="Rhea" id="RHEA-COMP:17340"/>
        <dbReference type="ChEBI" id="CHEBI:33019"/>
        <dbReference type="ChEBI" id="CHEBI:61560"/>
        <dbReference type="ChEBI" id="CHEBI:173112"/>
        <dbReference type="EC" id="2.7.7.7"/>
    </reaction>
</comment>
<dbReference type="SUPFAM" id="SSF81301">
    <property type="entry name" value="Nucleotidyltransferase"/>
    <property type="match status" value="1"/>
</dbReference>
<dbReference type="GO" id="GO:0016829">
    <property type="term" value="F:lyase activity"/>
    <property type="evidence" value="ECO:0007669"/>
    <property type="project" value="UniProtKB-KW"/>
</dbReference>
<comment type="caution">
    <text evidence="18">The sequence shown here is derived from an EMBL/GenBank/DDBJ whole genome shotgun (WGS) entry which is preliminary data.</text>
</comment>
<evidence type="ECO:0000256" key="12">
    <source>
        <dbReference type="ARBA" id="ARBA00023204"/>
    </source>
</evidence>
<evidence type="ECO:0000256" key="8">
    <source>
        <dbReference type="ARBA" id="ARBA00022705"/>
    </source>
</evidence>
<dbReference type="GO" id="GO:0003677">
    <property type="term" value="F:DNA binding"/>
    <property type="evidence" value="ECO:0007669"/>
    <property type="project" value="UniProtKB-KW"/>
</dbReference>
<feature type="region of interest" description="Disordered" evidence="16">
    <location>
        <begin position="432"/>
        <end position="469"/>
    </location>
</feature>
<dbReference type="PANTHER" id="PTHR11276:SF28">
    <property type="entry name" value="DNA POLYMERASE LAMBDA"/>
    <property type="match status" value="1"/>
</dbReference>
<evidence type="ECO:0000256" key="5">
    <source>
        <dbReference type="ARBA" id="ARBA00022634"/>
    </source>
</evidence>
<keyword evidence="10" id="KW-0239">DNA-directed DNA polymerase</keyword>
<dbReference type="InterPro" id="IPR018944">
    <property type="entry name" value="DNA_pol_lambd_fingers_domain"/>
</dbReference>
<evidence type="ECO:0000256" key="13">
    <source>
        <dbReference type="ARBA" id="ARBA00023239"/>
    </source>
</evidence>
<feature type="domain" description="BRCT" evidence="17">
    <location>
        <begin position="315"/>
        <end position="415"/>
    </location>
</feature>
<dbReference type="InterPro" id="IPR036420">
    <property type="entry name" value="BRCT_dom_sf"/>
</dbReference>
<dbReference type="SUPFAM" id="SSF47802">
    <property type="entry name" value="DNA polymerase beta, N-terminal domain-like"/>
    <property type="match status" value="1"/>
</dbReference>
<dbReference type="SUPFAM" id="SSF52113">
    <property type="entry name" value="BRCT domain"/>
    <property type="match status" value="1"/>
</dbReference>
<evidence type="ECO:0000313" key="19">
    <source>
        <dbReference type="Proteomes" id="UP000663843"/>
    </source>
</evidence>
<dbReference type="PRINTS" id="PR00869">
    <property type="entry name" value="DNAPOLX"/>
</dbReference>
<dbReference type="Proteomes" id="UP000663843">
    <property type="component" value="Unassembled WGS sequence"/>
</dbReference>
<dbReference type="InterPro" id="IPR002008">
    <property type="entry name" value="DNA_pol_X_beta-like"/>
</dbReference>
<feature type="region of interest" description="Disordered" evidence="16">
    <location>
        <begin position="500"/>
        <end position="541"/>
    </location>
</feature>
<dbReference type="GO" id="GO:0006303">
    <property type="term" value="P:double-strand break repair via nonhomologous end joining"/>
    <property type="evidence" value="ECO:0007669"/>
    <property type="project" value="TreeGrafter"/>
</dbReference>
<gene>
    <name evidence="18" type="ORF">RDB_LOCUS63937</name>
</gene>
<evidence type="ECO:0000256" key="14">
    <source>
        <dbReference type="ARBA" id="ARBA00049244"/>
    </source>
</evidence>
<dbReference type="Gene3D" id="3.30.210.10">
    <property type="entry name" value="DNA polymerase, thumb domain"/>
    <property type="match status" value="1"/>
</dbReference>
<evidence type="ECO:0000256" key="7">
    <source>
        <dbReference type="ARBA" id="ARBA00022695"/>
    </source>
</evidence>
<dbReference type="PROSITE" id="PS00522">
    <property type="entry name" value="DNA_POLYMERASE_X"/>
    <property type="match status" value="1"/>
</dbReference>
<protein>
    <recommendedName>
        <fullName evidence="4">DNA polymerase lambda</fullName>
        <ecNumber evidence="3">2.7.7.7</ecNumber>
    </recommendedName>
</protein>
<evidence type="ECO:0000256" key="11">
    <source>
        <dbReference type="ARBA" id="ARBA00023125"/>
    </source>
</evidence>
<feature type="region of interest" description="Disordered" evidence="16">
    <location>
        <begin position="187"/>
        <end position="212"/>
    </location>
</feature>
<dbReference type="SUPFAM" id="SSF81585">
    <property type="entry name" value="PsbU/PolX domain-like"/>
    <property type="match status" value="1"/>
</dbReference>
<keyword evidence="5" id="KW-0237">DNA synthesis</keyword>
<comment type="similarity">
    <text evidence="2">Belongs to the DNA polymerase type-X family.</text>
</comment>
<dbReference type="SMART" id="SM00483">
    <property type="entry name" value="POLXc"/>
    <property type="match status" value="1"/>
</dbReference>
<keyword evidence="9" id="KW-0227">DNA damage</keyword>
<dbReference type="Pfam" id="PF14716">
    <property type="entry name" value="HHH_8"/>
    <property type="match status" value="1"/>
</dbReference>
<evidence type="ECO:0000256" key="6">
    <source>
        <dbReference type="ARBA" id="ARBA00022679"/>
    </source>
</evidence>
<reference evidence="18" key="1">
    <citation type="submission" date="2021-01" db="EMBL/GenBank/DDBJ databases">
        <authorList>
            <person name="Kaushik A."/>
        </authorList>
    </citation>
    <scope>NUCLEOTIDE SEQUENCE</scope>
    <source>
        <strain evidence="18">AG2-2IIIB</strain>
    </source>
</reference>
<proteinExistence type="inferred from homology"/>
<name>A0A8H3AQE4_9AGAM</name>
<keyword evidence="11" id="KW-0238">DNA-binding</keyword>
<dbReference type="Gene3D" id="1.10.150.110">
    <property type="entry name" value="DNA polymerase beta, N-terminal domain-like"/>
    <property type="match status" value="1"/>
</dbReference>
<dbReference type="Gene3D" id="3.30.460.10">
    <property type="entry name" value="Beta Polymerase, domain 2"/>
    <property type="match status" value="1"/>
</dbReference>
<dbReference type="InterPro" id="IPR029398">
    <property type="entry name" value="PolB_thumb"/>
</dbReference>
<dbReference type="GO" id="GO:0006260">
    <property type="term" value="P:DNA replication"/>
    <property type="evidence" value="ECO:0007669"/>
    <property type="project" value="UniProtKB-KW"/>
</dbReference>
<dbReference type="Gene3D" id="3.40.50.10190">
    <property type="entry name" value="BRCT domain"/>
    <property type="match status" value="1"/>
</dbReference>
<keyword evidence="12" id="KW-0234">DNA repair</keyword>
<dbReference type="InterPro" id="IPR019843">
    <property type="entry name" value="DNA_pol-X_BS"/>
</dbReference>
<dbReference type="Pfam" id="PF10391">
    <property type="entry name" value="DNA_pol_lambd_f"/>
    <property type="match status" value="1"/>
</dbReference>
<dbReference type="GO" id="GO:0005634">
    <property type="term" value="C:nucleus"/>
    <property type="evidence" value="ECO:0007669"/>
    <property type="project" value="TreeGrafter"/>
</dbReference>
<evidence type="ECO:0000256" key="4">
    <source>
        <dbReference type="ARBA" id="ARBA00016513"/>
    </source>
</evidence>
<accession>A0A8H3AQE4</accession>
<dbReference type="InterPro" id="IPR027421">
    <property type="entry name" value="DNA_pol_lamdba_lyase_dom_sf"/>
</dbReference>
<keyword evidence="13" id="KW-0456">Lyase</keyword>
<evidence type="ECO:0000256" key="2">
    <source>
        <dbReference type="ARBA" id="ARBA00008323"/>
    </source>
</evidence>
<dbReference type="PROSITE" id="PS50172">
    <property type="entry name" value="BRCT"/>
    <property type="match status" value="1"/>
</dbReference>
<dbReference type="PANTHER" id="PTHR11276">
    <property type="entry name" value="DNA POLYMERASE TYPE-X FAMILY MEMBER"/>
    <property type="match status" value="1"/>
</dbReference>
<dbReference type="InterPro" id="IPR037160">
    <property type="entry name" value="DNA_Pol_thumb_sf"/>
</dbReference>
<feature type="region of interest" description="Disordered" evidence="16">
    <location>
        <begin position="130"/>
        <end position="161"/>
    </location>
</feature>
<dbReference type="CDD" id="cd00027">
    <property type="entry name" value="BRCT"/>
    <property type="match status" value="1"/>
</dbReference>
<dbReference type="PRINTS" id="PR00870">
    <property type="entry name" value="DNAPOLXBETA"/>
</dbReference>
<dbReference type="AlphaFoldDB" id="A0A8H3AQE4"/>
<dbReference type="InterPro" id="IPR028207">
    <property type="entry name" value="DNA_pol_B_palm_palm"/>
</dbReference>
<dbReference type="CDD" id="cd00141">
    <property type="entry name" value="NT_POLXc"/>
    <property type="match status" value="1"/>
</dbReference>
<evidence type="ECO:0000256" key="10">
    <source>
        <dbReference type="ARBA" id="ARBA00022932"/>
    </source>
</evidence>